<name>A0A7W8IH39_9BACT</name>
<gene>
    <name evidence="3" type="ORF">HDF09_000768</name>
</gene>
<protein>
    <recommendedName>
        <fullName evidence="2">Thiol:disulfide interchange protein DsbD N-terminal domain-containing protein</fullName>
    </recommendedName>
</protein>
<comment type="caution">
    <text evidence="3">The sequence shown here is derived from an EMBL/GenBank/DDBJ whole genome shotgun (WGS) entry which is preliminary data.</text>
</comment>
<dbReference type="AlphaFoldDB" id="A0A7W8IH39"/>
<dbReference type="EMBL" id="JACHDY010000001">
    <property type="protein sequence ID" value="MBB5316118.1"/>
    <property type="molecule type" value="Genomic_DNA"/>
</dbReference>
<feature type="domain" description="Thiol:disulfide interchange protein DsbD N-terminal" evidence="2">
    <location>
        <begin position="50"/>
        <end position="157"/>
    </location>
</feature>
<proteinExistence type="predicted"/>
<reference evidence="3" key="1">
    <citation type="submission" date="2020-08" db="EMBL/GenBank/DDBJ databases">
        <title>Genomic Encyclopedia of Type Strains, Phase IV (KMG-V): Genome sequencing to study the core and pangenomes of soil and plant-associated prokaryotes.</title>
        <authorList>
            <person name="Whitman W."/>
        </authorList>
    </citation>
    <scope>NUCLEOTIDE SEQUENCE [LARGE SCALE GENOMIC DNA]</scope>
    <source>
        <strain evidence="3">M8UP27</strain>
    </source>
</reference>
<evidence type="ECO:0000313" key="3">
    <source>
        <dbReference type="EMBL" id="MBB5316118.1"/>
    </source>
</evidence>
<evidence type="ECO:0000313" key="4">
    <source>
        <dbReference type="Proteomes" id="UP000568106"/>
    </source>
</evidence>
<evidence type="ECO:0000259" key="2">
    <source>
        <dbReference type="Pfam" id="PF11412"/>
    </source>
</evidence>
<dbReference type="Proteomes" id="UP000568106">
    <property type="component" value="Unassembled WGS sequence"/>
</dbReference>
<keyword evidence="1" id="KW-0732">Signal</keyword>
<feature type="chain" id="PRO_5030892481" description="Thiol:disulfide interchange protein DsbD N-terminal domain-containing protein" evidence="1">
    <location>
        <begin position="24"/>
        <end position="167"/>
    </location>
</feature>
<feature type="signal peptide" evidence="1">
    <location>
        <begin position="1"/>
        <end position="23"/>
    </location>
</feature>
<dbReference type="Pfam" id="PF11412">
    <property type="entry name" value="DsbD_N"/>
    <property type="match status" value="1"/>
</dbReference>
<accession>A0A7W8IH39</accession>
<dbReference type="InterPro" id="IPR028250">
    <property type="entry name" value="DsbDN"/>
</dbReference>
<sequence length="167" mass="17965">MTRSTGLTRFFAGLLIGLPVVLAAQQVGNLDAPVVKPKSYVVYGAEPQSVAAGKRSVLELHFRVLDGYHVNSHSPKSELLIPTRIELQPATGVKAEAVEYPSGTSYSFSFDPTEKLDVYSGAFTVKLPVVAEAGMHTVDGTLRYQACDHAACYPPKSLPVQVIFTAK</sequence>
<dbReference type="Gene3D" id="2.60.40.1250">
    <property type="entry name" value="Thiol:disulfide interchange protein DsbD, N-terminal domain"/>
    <property type="match status" value="1"/>
</dbReference>
<dbReference type="InterPro" id="IPR036929">
    <property type="entry name" value="DsbDN_sf"/>
</dbReference>
<organism evidence="3 4">
    <name type="scientific">Tunturiibacter empetritectus</name>
    <dbReference type="NCBI Taxonomy" id="3069691"/>
    <lineage>
        <taxon>Bacteria</taxon>
        <taxon>Pseudomonadati</taxon>
        <taxon>Acidobacteriota</taxon>
        <taxon>Terriglobia</taxon>
        <taxon>Terriglobales</taxon>
        <taxon>Acidobacteriaceae</taxon>
        <taxon>Tunturiibacter</taxon>
    </lineage>
</organism>
<keyword evidence="4" id="KW-1185">Reference proteome</keyword>
<evidence type="ECO:0000256" key="1">
    <source>
        <dbReference type="SAM" id="SignalP"/>
    </source>
</evidence>